<reference evidence="1" key="2">
    <citation type="submission" date="2020-11" db="EMBL/GenBank/DDBJ databases">
        <authorList>
            <person name="McCartney M.A."/>
            <person name="Auch B."/>
            <person name="Kono T."/>
            <person name="Mallez S."/>
            <person name="Becker A."/>
            <person name="Gohl D.M."/>
            <person name="Silverstein K.A.T."/>
            <person name="Koren S."/>
            <person name="Bechman K.B."/>
            <person name="Herman A."/>
            <person name="Abrahante J.E."/>
            <person name="Garbe J."/>
        </authorList>
    </citation>
    <scope>NUCLEOTIDE SEQUENCE</scope>
    <source>
        <strain evidence="1">Duluth1</strain>
        <tissue evidence="1">Whole animal</tissue>
    </source>
</reference>
<proteinExistence type="predicted"/>
<reference evidence="1" key="1">
    <citation type="journal article" date="2019" name="bioRxiv">
        <title>The Genome of the Zebra Mussel, Dreissena polymorpha: A Resource for Invasive Species Research.</title>
        <authorList>
            <person name="McCartney M.A."/>
            <person name="Auch B."/>
            <person name="Kono T."/>
            <person name="Mallez S."/>
            <person name="Zhang Y."/>
            <person name="Obille A."/>
            <person name="Becker A."/>
            <person name="Abrahante J.E."/>
            <person name="Garbe J."/>
            <person name="Badalamenti J.P."/>
            <person name="Herman A."/>
            <person name="Mangelson H."/>
            <person name="Liachko I."/>
            <person name="Sullivan S."/>
            <person name="Sone E.D."/>
            <person name="Koren S."/>
            <person name="Silverstein K.A.T."/>
            <person name="Beckman K.B."/>
            <person name="Gohl D.M."/>
        </authorList>
    </citation>
    <scope>NUCLEOTIDE SEQUENCE</scope>
    <source>
        <strain evidence="1">Duluth1</strain>
        <tissue evidence="1">Whole animal</tissue>
    </source>
</reference>
<protein>
    <submittedName>
        <fullName evidence="1">Uncharacterized protein</fullName>
    </submittedName>
</protein>
<dbReference type="EMBL" id="JAIWYP010000007">
    <property type="protein sequence ID" value="KAH3795547.1"/>
    <property type="molecule type" value="Genomic_DNA"/>
</dbReference>
<gene>
    <name evidence="1" type="ORF">DPMN_149101</name>
</gene>
<comment type="caution">
    <text evidence="1">The sequence shown here is derived from an EMBL/GenBank/DDBJ whole genome shotgun (WGS) entry which is preliminary data.</text>
</comment>
<evidence type="ECO:0000313" key="2">
    <source>
        <dbReference type="Proteomes" id="UP000828390"/>
    </source>
</evidence>
<sequence>MAASIVGRALGVQTMPLSNRLGSNWVTQTPALSPCKYQNMRCVNQKSWPLKTLFSKPKRRF</sequence>
<dbReference type="AlphaFoldDB" id="A0A9D4J503"/>
<keyword evidence="2" id="KW-1185">Reference proteome</keyword>
<accession>A0A9D4J503</accession>
<name>A0A9D4J503_DREPO</name>
<organism evidence="1 2">
    <name type="scientific">Dreissena polymorpha</name>
    <name type="common">Zebra mussel</name>
    <name type="synonym">Mytilus polymorpha</name>
    <dbReference type="NCBI Taxonomy" id="45954"/>
    <lineage>
        <taxon>Eukaryota</taxon>
        <taxon>Metazoa</taxon>
        <taxon>Spiralia</taxon>
        <taxon>Lophotrochozoa</taxon>
        <taxon>Mollusca</taxon>
        <taxon>Bivalvia</taxon>
        <taxon>Autobranchia</taxon>
        <taxon>Heteroconchia</taxon>
        <taxon>Euheterodonta</taxon>
        <taxon>Imparidentia</taxon>
        <taxon>Neoheterodontei</taxon>
        <taxon>Myida</taxon>
        <taxon>Dreissenoidea</taxon>
        <taxon>Dreissenidae</taxon>
        <taxon>Dreissena</taxon>
    </lineage>
</organism>
<dbReference type="Proteomes" id="UP000828390">
    <property type="component" value="Unassembled WGS sequence"/>
</dbReference>
<evidence type="ECO:0000313" key="1">
    <source>
        <dbReference type="EMBL" id="KAH3795547.1"/>
    </source>
</evidence>